<proteinExistence type="predicted"/>
<gene>
    <name evidence="2" type="ORF">C8P70_12813</name>
</gene>
<feature type="chain" id="PRO_5020387556" description="Lipoprotein" evidence="1">
    <location>
        <begin position="23"/>
        <end position="200"/>
    </location>
</feature>
<evidence type="ECO:0000313" key="2">
    <source>
        <dbReference type="EMBL" id="TDS53319.1"/>
    </source>
</evidence>
<evidence type="ECO:0000256" key="1">
    <source>
        <dbReference type="SAM" id="SignalP"/>
    </source>
</evidence>
<keyword evidence="1" id="KW-0732">Signal</keyword>
<reference evidence="2 3" key="1">
    <citation type="submission" date="2019-03" db="EMBL/GenBank/DDBJ databases">
        <title>Genomic Encyclopedia of Archaeal and Bacterial Type Strains, Phase II (KMG-II): from individual species to whole genera.</title>
        <authorList>
            <person name="Goeker M."/>
        </authorList>
    </citation>
    <scope>NUCLEOTIDE SEQUENCE [LARGE SCALE GENOMIC DNA]</scope>
    <source>
        <strain evidence="2 3">DSM 28213</strain>
    </source>
</reference>
<evidence type="ECO:0000313" key="3">
    <source>
        <dbReference type="Proteomes" id="UP000295215"/>
    </source>
</evidence>
<dbReference type="Proteomes" id="UP000295215">
    <property type="component" value="Unassembled WGS sequence"/>
</dbReference>
<name>A0A4R7EPG3_9FLAO</name>
<dbReference type="EMBL" id="SOAG01000028">
    <property type="protein sequence ID" value="TDS53319.1"/>
    <property type="molecule type" value="Genomic_DNA"/>
</dbReference>
<dbReference type="AlphaFoldDB" id="A0A4R7EPG3"/>
<feature type="signal peptide" evidence="1">
    <location>
        <begin position="1"/>
        <end position="22"/>
    </location>
</feature>
<accession>A0A4R7EPG3</accession>
<evidence type="ECO:0008006" key="4">
    <source>
        <dbReference type="Google" id="ProtNLM"/>
    </source>
</evidence>
<comment type="caution">
    <text evidence="2">The sequence shown here is derived from an EMBL/GenBank/DDBJ whole genome shotgun (WGS) entry which is preliminary data.</text>
</comment>
<dbReference type="OrthoDB" id="1148707at2"/>
<sequence length="200" mass="23578">MKKILFLVSSVLLLVACSNKQMQITRASFTVEEGVDDHSPIYFEEEEGKMHLNEANRIAGTNYIFSVQRDLNVKEVLEEVQRIKSHKYTEENMHNDEKGVFFSYADTLHKSLAFFPFKNIEYSFERPKSPELLLYVNGSNDFFYEGKLIKKEDLIQHIQDQENISLGFSKTLDFEQYLQMRIFLVENKIADKFVKIDYIY</sequence>
<dbReference type="RefSeq" id="WP_133713428.1">
    <property type="nucleotide sequence ID" value="NZ_SOAG01000028.1"/>
</dbReference>
<organism evidence="2 3">
    <name type="scientific">Myroides indicus</name>
    <dbReference type="NCBI Taxonomy" id="1323422"/>
    <lineage>
        <taxon>Bacteria</taxon>
        <taxon>Pseudomonadati</taxon>
        <taxon>Bacteroidota</taxon>
        <taxon>Flavobacteriia</taxon>
        <taxon>Flavobacteriales</taxon>
        <taxon>Flavobacteriaceae</taxon>
        <taxon>Myroides</taxon>
    </lineage>
</organism>
<protein>
    <recommendedName>
        <fullName evidence="4">Lipoprotein</fullName>
    </recommendedName>
</protein>
<dbReference type="PROSITE" id="PS51257">
    <property type="entry name" value="PROKAR_LIPOPROTEIN"/>
    <property type="match status" value="1"/>
</dbReference>
<keyword evidence="3" id="KW-1185">Reference proteome</keyword>